<name>A0A098LFG2_9BACT</name>
<comment type="caution">
    <text evidence="1">The sequence shown here is derived from an EMBL/GenBank/DDBJ whole genome shotgun (WGS) entry which is preliminary data.</text>
</comment>
<reference evidence="1 2" key="1">
    <citation type="submission" date="2014-09" db="EMBL/GenBank/DDBJ databases">
        <title>Sporocytophaga myxococcoides PG-01 genome sequencing.</title>
        <authorList>
            <person name="Liu L."/>
            <person name="Gao P.J."/>
            <person name="Chen G.J."/>
            <person name="Wang L.S."/>
        </authorList>
    </citation>
    <scope>NUCLEOTIDE SEQUENCE [LARGE SCALE GENOMIC DNA]</scope>
    <source>
        <strain evidence="1 2">PG-01</strain>
    </source>
</reference>
<dbReference type="Proteomes" id="UP000030185">
    <property type="component" value="Unassembled WGS sequence"/>
</dbReference>
<protein>
    <submittedName>
        <fullName evidence="1">Uncharacterized protein</fullName>
    </submittedName>
</protein>
<dbReference type="OrthoDB" id="1151160at2"/>
<dbReference type="AlphaFoldDB" id="A0A098LFG2"/>
<keyword evidence="2" id="KW-1185">Reference proteome</keyword>
<accession>A0A098LFG2</accession>
<evidence type="ECO:0000313" key="2">
    <source>
        <dbReference type="Proteomes" id="UP000030185"/>
    </source>
</evidence>
<dbReference type="EMBL" id="BBLT01000003">
    <property type="protein sequence ID" value="GAL84738.1"/>
    <property type="molecule type" value="Genomic_DNA"/>
</dbReference>
<dbReference type="RefSeq" id="WP_045462053.1">
    <property type="nucleotide sequence ID" value="NZ_BBLT01000003.1"/>
</dbReference>
<sequence length="203" mass="23179">MKYIFSTVAILITLSINCFSQKRDKENYEELKFLVGQSVLNLQFDYQGMTVGEKPEQLYIEEKRDTKNSRAEGSGNKWEHDWEFNKNEDFPRRFTVLFNKHLAKKNLVVGKDSNAIYTLTVKTLRIEPGFHTGTLASSPALADLEFIFTKTDEPEKVLCKLRIKGVEGSAGFASFDAGMRMQECYAKAGKILASYIMDNAYKK</sequence>
<proteinExistence type="predicted"/>
<gene>
    <name evidence="1" type="ORF">MYP_1966</name>
</gene>
<evidence type="ECO:0000313" key="1">
    <source>
        <dbReference type="EMBL" id="GAL84738.1"/>
    </source>
</evidence>
<dbReference type="STRING" id="153721.MYP_1966"/>
<dbReference type="eggNOG" id="ENOG502ZVU7">
    <property type="taxonomic scope" value="Bacteria"/>
</dbReference>
<organism evidence="1 2">
    <name type="scientific">Sporocytophaga myxococcoides</name>
    <dbReference type="NCBI Taxonomy" id="153721"/>
    <lineage>
        <taxon>Bacteria</taxon>
        <taxon>Pseudomonadati</taxon>
        <taxon>Bacteroidota</taxon>
        <taxon>Cytophagia</taxon>
        <taxon>Cytophagales</taxon>
        <taxon>Cytophagaceae</taxon>
        <taxon>Sporocytophaga</taxon>
    </lineage>
</organism>